<sequence>MLNKGRWVAVVAALVVVGLVVGVFVSVGVSLPAKKSDLPTVGPTANELEQLAAELSSGKPARILASIADLPPGAEKDVLKTFTNIKFVDFNTQTVRFDKTTGAAVVDARLTPRKGQPTYEREALVKRGTRWLLYSSLPKPKGT</sequence>
<keyword evidence="1" id="KW-1133">Transmembrane helix</keyword>
<organism evidence="2">
    <name type="scientific">freshwater metagenome</name>
    <dbReference type="NCBI Taxonomy" id="449393"/>
    <lineage>
        <taxon>unclassified sequences</taxon>
        <taxon>metagenomes</taxon>
        <taxon>ecological metagenomes</taxon>
    </lineage>
</organism>
<evidence type="ECO:0000256" key="1">
    <source>
        <dbReference type="SAM" id="Phobius"/>
    </source>
</evidence>
<proteinExistence type="predicted"/>
<accession>A0A6J6W8D7</accession>
<dbReference type="EMBL" id="CAEZZX010000111">
    <property type="protein sequence ID" value="CAB4779606.1"/>
    <property type="molecule type" value="Genomic_DNA"/>
</dbReference>
<keyword evidence="1" id="KW-0472">Membrane</keyword>
<evidence type="ECO:0000313" key="2">
    <source>
        <dbReference type="EMBL" id="CAB4779606.1"/>
    </source>
</evidence>
<name>A0A6J6W8D7_9ZZZZ</name>
<keyword evidence="1" id="KW-0812">Transmembrane</keyword>
<reference evidence="2" key="1">
    <citation type="submission" date="2020-05" db="EMBL/GenBank/DDBJ databases">
        <authorList>
            <person name="Chiriac C."/>
            <person name="Salcher M."/>
            <person name="Ghai R."/>
            <person name="Kavagutti S V."/>
        </authorList>
    </citation>
    <scope>NUCLEOTIDE SEQUENCE</scope>
</reference>
<dbReference type="AlphaFoldDB" id="A0A6J6W8D7"/>
<gene>
    <name evidence="2" type="ORF">UFOPK2938_00638</name>
</gene>
<feature type="transmembrane region" description="Helical" evidence="1">
    <location>
        <begin position="7"/>
        <end position="31"/>
    </location>
</feature>
<protein>
    <submittedName>
        <fullName evidence="2">Unannotated protein</fullName>
    </submittedName>
</protein>